<comment type="caution">
    <text evidence="1">The sequence shown here is derived from an EMBL/GenBank/DDBJ whole genome shotgun (WGS) entry which is preliminary data.</text>
</comment>
<keyword evidence="2" id="KW-1185">Reference proteome</keyword>
<gene>
    <name evidence="1" type="ORF">CLV62_10494</name>
</gene>
<name>A0A2V3PT82_9BACT</name>
<accession>A0A2V3PT82</accession>
<dbReference type="AlphaFoldDB" id="A0A2V3PT82"/>
<evidence type="ECO:0000313" key="1">
    <source>
        <dbReference type="EMBL" id="PXV66833.1"/>
    </source>
</evidence>
<dbReference type="Proteomes" id="UP000247973">
    <property type="component" value="Unassembled WGS sequence"/>
</dbReference>
<protein>
    <submittedName>
        <fullName evidence="1">Uncharacterized protein</fullName>
    </submittedName>
</protein>
<organism evidence="1 2">
    <name type="scientific">Dysgonomonas alginatilytica</name>
    <dbReference type="NCBI Taxonomy" id="1605892"/>
    <lineage>
        <taxon>Bacteria</taxon>
        <taxon>Pseudomonadati</taxon>
        <taxon>Bacteroidota</taxon>
        <taxon>Bacteroidia</taxon>
        <taxon>Bacteroidales</taxon>
        <taxon>Dysgonomonadaceae</taxon>
        <taxon>Dysgonomonas</taxon>
    </lineage>
</organism>
<evidence type="ECO:0000313" key="2">
    <source>
        <dbReference type="Proteomes" id="UP000247973"/>
    </source>
</evidence>
<proteinExistence type="predicted"/>
<dbReference type="RefSeq" id="WP_110309789.1">
    <property type="nucleotide sequence ID" value="NZ_QICL01000004.1"/>
</dbReference>
<dbReference type="EMBL" id="QICL01000004">
    <property type="protein sequence ID" value="PXV66833.1"/>
    <property type="molecule type" value="Genomic_DNA"/>
</dbReference>
<reference evidence="1 2" key="1">
    <citation type="submission" date="2018-03" db="EMBL/GenBank/DDBJ databases">
        <title>Genomic Encyclopedia of Archaeal and Bacterial Type Strains, Phase II (KMG-II): from individual species to whole genera.</title>
        <authorList>
            <person name="Goeker M."/>
        </authorList>
    </citation>
    <scope>NUCLEOTIDE SEQUENCE [LARGE SCALE GENOMIC DNA]</scope>
    <source>
        <strain evidence="1 2">DSM 100214</strain>
    </source>
</reference>
<sequence length="71" mass="8330">MTDNEAKRIVSDLLTERGDTEITVHEIIMMDSDAIQAKTSYVWYLNGWRKEVSYTETWITKDGNCKWCILL</sequence>